<evidence type="ECO:0008006" key="3">
    <source>
        <dbReference type="Google" id="ProtNLM"/>
    </source>
</evidence>
<evidence type="ECO:0000313" key="2">
    <source>
        <dbReference type="Proteomes" id="UP000268908"/>
    </source>
</evidence>
<reference evidence="1 2" key="1">
    <citation type="submission" date="2018-10" db="EMBL/GenBank/DDBJ databases">
        <title>Genomic Encyclopedia of Type Strains, Phase IV (KMG-IV): sequencing the most valuable type-strain genomes for metagenomic binning, comparative biology and taxonomic classification.</title>
        <authorList>
            <person name="Goeker M."/>
        </authorList>
    </citation>
    <scope>NUCLEOTIDE SEQUENCE [LARGE SCALE GENOMIC DNA]</scope>
    <source>
        <strain evidence="1 2">DSM 26916</strain>
    </source>
</reference>
<keyword evidence="2" id="KW-1185">Reference proteome</keyword>
<proteinExistence type="predicted"/>
<organism evidence="1 2">
    <name type="scientific">Sulfurisoma sediminicola</name>
    <dbReference type="NCBI Taxonomy" id="1381557"/>
    <lineage>
        <taxon>Bacteria</taxon>
        <taxon>Pseudomonadati</taxon>
        <taxon>Pseudomonadota</taxon>
        <taxon>Betaproteobacteria</taxon>
        <taxon>Nitrosomonadales</taxon>
        <taxon>Sterolibacteriaceae</taxon>
        <taxon>Sulfurisoma</taxon>
    </lineage>
</organism>
<name>A0A497XEI9_9PROT</name>
<sequence length="137" mass="14632">MTATAPSPDGRSPFTGILTAVLSDHAILRHLAVAAADRPGFSADNVMSLADAVTAHESAEARLFAHPFLTRPPKTVTSTAARARRRCLEFTSGNSHLPDPGAAAALFVDALLAHLAAEEAWLEHEQEHQNERLLIHA</sequence>
<accession>A0A497XEI9</accession>
<comment type="caution">
    <text evidence="1">The sequence shown here is derived from an EMBL/GenBank/DDBJ whole genome shotgun (WGS) entry which is preliminary data.</text>
</comment>
<dbReference type="AlphaFoldDB" id="A0A497XEI9"/>
<evidence type="ECO:0000313" key="1">
    <source>
        <dbReference type="EMBL" id="RLJ64628.1"/>
    </source>
</evidence>
<gene>
    <name evidence="1" type="ORF">DFR35_1269</name>
</gene>
<dbReference type="Proteomes" id="UP000268908">
    <property type="component" value="Unassembled WGS sequence"/>
</dbReference>
<protein>
    <recommendedName>
        <fullName evidence="3">Hemerythrin HHE cation binding domain-containing protein</fullName>
    </recommendedName>
</protein>
<dbReference type="EMBL" id="RCCI01000005">
    <property type="protein sequence ID" value="RLJ64628.1"/>
    <property type="molecule type" value="Genomic_DNA"/>
</dbReference>